<gene>
    <name evidence="12" type="ORF">CCDG5_1877</name>
</gene>
<dbReference type="InterPro" id="IPR050368">
    <property type="entry name" value="ClC-type_chloride_channel"/>
</dbReference>
<dbReference type="KEGG" id="ccel:CCDG5_1877"/>
<dbReference type="Gene3D" id="1.10.3080.10">
    <property type="entry name" value="Clc chloride channel"/>
    <property type="match status" value="1"/>
</dbReference>
<dbReference type="InterPro" id="IPR006037">
    <property type="entry name" value="RCK_C"/>
</dbReference>
<evidence type="ECO:0000256" key="8">
    <source>
        <dbReference type="ARBA" id="ARBA00023214"/>
    </source>
</evidence>
<evidence type="ECO:0000259" key="11">
    <source>
        <dbReference type="PROSITE" id="PS51202"/>
    </source>
</evidence>
<dbReference type="GO" id="GO:0006813">
    <property type="term" value="P:potassium ion transport"/>
    <property type="evidence" value="ECO:0007669"/>
    <property type="project" value="InterPro"/>
</dbReference>
<dbReference type="AlphaFoldDB" id="A0A078KV33"/>
<dbReference type="EMBL" id="LM995447">
    <property type="protein sequence ID" value="CDZ24974.1"/>
    <property type="molecule type" value="Genomic_DNA"/>
</dbReference>
<dbReference type="PANTHER" id="PTHR43427:SF6">
    <property type="entry name" value="CHLORIDE CHANNEL PROTEIN CLC-E"/>
    <property type="match status" value="1"/>
</dbReference>
<feature type="transmembrane region" description="Helical" evidence="10">
    <location>
        <begin position="302"/>
        <end position="320"/>
    </location>
</feature>
<keyword evidence="5" id="KW-0406">Ion transport</keyword>
<accession>A0A078KV33</accession>
<dbReference type="SUPFAM" id="SSF116726">
    <property type="entry name" value="TrkA C-terminal domain-like"/>
    <property type="match status" value="1"/>
</dbReference>
<dbReference type="PROSITE" id="PS51202">
    <property type="entry name" value="RCK_C"/>
    <property type="match status" value="1"/>
</dbReference>
<evidence type="ECO:0000256" key="4">
    <source>
        <dbReference type="ARBA" id="ARBA00022989"/>
    </source>
</evidence>
<keyword evidence="4 10" id="KW-1133">Transmembrane helix</keyword>
<feature type="domain" description="RCK C-terminal" evidence="11">
    <location>
        <begin position="431"/>
        <end position="513"/>
    </location>
</feature>
<dbReference type="GO" id="GO:0008324">
    <property type="term" value="F:monoatomic cation transmembrane transporter activity"/>
    <property type="evidence" value="ECO:0007669"/>
    <property type="project" value="InterPro"/>
</dbReference>
<dbReference type="InterPro" id="IPR014743">
    <property type="entry name" value="Cl-channel_core"/>
</dbReference>
<evidence type="ECO:0000256" key="9">
    <source>
        <dbReference type="ARBA" id="ARBA00023303"/>
    </source>
</evidence>
<evidence type="ECO:0000313" key="12">
    <source>
        <dbReference type="EMBL" id="CDZ24974.1"/>
    </source>
</evidence>
<name>A0A078KV33_9FIRM</name>
<dbReference type="PRINTS" id="PR00762">
    <property type="entry name" value="CLCHANNEL"/>
</dbReference>
<evidence type="ECO:0000256" key="10">
    <source>
        <dbReference type="SAM" id="Phobius"/>
    </source>
</evidence>
<evidence type="ECO:0000256" key="2">
    <source>
        <dbReference type="ARBA" id="ARBA00022448"/>
    </source>
</evidence>
<feature type="transmembrane region" description="Helical" evidence="10">
    <location>
        <begin position="232"/>
        <end position="257"/>
    </location>
</feature>
<dbReference type="HOGENOM" id="CLU_015263_7_4_9"/>
<keyword evidence="2" id="KW-0813">Transport</keyword>
<feature type="transmembrane region" description="Helical" evidence="10">
    <location>
        <begin position="20"/>
        <end position="42"/>
    </location>
</feature>
<keyword evidence="6 10" id="KW-0472">Membrane</keyword>
<dbReference type="SUPFAM" id="SSF81340">
    <property type="entry name" value="Clc chloride channel"/>
    <property type="match status" value="1"/>
</dbReference>
<evidence type="ECO:0000313" key="13">
    <source>
        <dbReference type="Proteomes" id="UP000032431"/>
    </source>
</evidence>
<keyword evidence="13" id="KW-1185">Reference proteome</keyword>
<feature type="transmembrane region" description="Helical" evidence="10">
    <location>
        <begin position="109"/>
        <end position="130"/>
    </location>
</feature>
<feature type="transmembrane region" description="Helical" evidence="10">
    <location>
        <begin position="332"/>
        <end position="353"/>
    </location>
</feature>
<dbReference type="Proteomes" id="UP000032431">
    <property type="component" value="Chromosome I"/>
</dbReference>
<sequence>METAKTKIYKLLSGFNKLKWSLALKGILCGLVAGLLAVFYRMGIEYGTVTATNIYKFLRFHPVWIFVWVICIAAAGLFLSWLVKLEPMASGSGIPQTEGVVLFGLKMKWYTILVVRFVGGILCGFFGLSLGREGPSIQIGASGGQIVSKVTSKKNRLEENYLITGGAAAGLAAAFNAPLSGMVFALEEVHRSFSPLILVSATAASLSADIVSKHFFGLKPVLSFTTLPQLPITLYFWLIPLGIVSGLVGSLITKSLLGFQTLYNKLPAFVRPCIALLIALPCGMFLPLTIGGGQGLIKFAESAKSGIALIAILLVVKLLFTSTSFGSGVPGGIFMPILSVGALSGSLLGLIAVRFGLPVQYVPDFAVCAMAGALSSSVKAPITSILLTAEMAGSLVHMLPVAACSFIALLLSDLLKIDPIYESLLERYVEKNRDSLPIQQKGGLMEIPVEYGCDIAGKMVCDINWPQGTLIVGLRRGTRELVPQGSTKILPGDYLVVLFTKESESGIQERITRLCHPRTGP</sequence>
<dbReference type="STRING" id="29343.CCDG5_1877"/>
<dbReference type="OrthoDB" id="9812438at2"/>
<proteinExistence type="predicted"/>
<reference evidence="13" key="1">
    <citation type="submission" date="2014-07" db="EMBL/GenBank/DDBJ databases">
        <authorList>
            <person name="Wibberg D."/>
        </authorList>
    </citation>
    <scope>NUCLEOTIDE SEQUENCE [LARGE SCALE GENOMIC DNA]</scope>
    <source>
        <strain evidence="13">DG5</strain>
    </source>
</reference>
<keyword evidence="9" id="KW-0407">Ion channel</keyword>
<dbReference type="GO" id="GO:0005254">
    <property type="term" value="F:chloride channel activity"/>
    <property type="evidence" value="ECO:0007669"/>
    <property type="project" value="UniProtKB-KW"/>
</dbReference>
<dbReference type="PANTHER" id="PTHR43427">
    <property type="entry name" value="CHLORIDE CHANNEL PROTEIN CLC-E"/>
    <property type="match status" value="1"/>
</dbReference>
<feature type="transmembrane region" description="Helical" evidence="10">
    <location>
        <begin position="161"/>
        <end position="186"/>
    </location>
</feature>
<evidence type="ECO:0000256" key="1">
    <source>
        <dbReference type="ARBA" id="ARBA00004141"/>
    </source>
</evidence>
<feature type="transmembrane region" description="Helical" evidence="10">
    <location>
        <begin position="63"/>
        <end position="83"/>
    </location>
</feature>
<evidence type="ECO:0000256" key="5">
    <source>
        <dbReference type="ARBA" id="ARBA00023065"/>
    </source>
</evidence>
<dbReference type="GO" id="GO:0034707">
    <property type="term" value="C:chloride channel complex"/>
    <property type="evidence" value="ECO:0007669"/>
    <property type="project" value="UniProtKB-KW"/>
</dbReference>
<dbReference type="Gene3D" id="3.30.70.1450">
    <property type="entry name" value="Regulator of K+ conductance, C-terminal domain"/>
    <property type="match status" value="1"/>
</dbReference>
<organism evidence="12 13">
    <name type="scientific">[Clostridium] cellulosi</name>
    <dbReference type="NCBI Taxonomy" id="29343"/>
    <lineage>
        <taxon>Bacteria</taxon>
        <taxon>Bacillati</taxon>
        <taxon>Bacillota</taxon>
        <taxon>Clostridia</taxon>
        <taxon>Eubacteriales</taxon>
        <taxon>Oscillospiraceae</taxon>
        <taxon>Oscillospiraceae incertae sedis</taxon>
    </lineage>
</organism>
<keyword evidence="7" id="KW-0869">Chloride channel</keyword>
<evidence type="ECO:0000256" key="3">
    <source>
        <dbReference type="ARBA" id="ARBA00022692"/>
    </source>
</evidence>
<dbReference type="Pfam" id="PF02080">
    <property type="entry name" value="TrkA_C"/>
    <property type="match status" value="1"/>
</dbReference>
<dbReference type="CDD" id="cd01031">
    <property type="entry name" value="EriC"/>
    <property type="match status" value="1"/>
</dbReference>
<comment type="subcellular location">
    <subcellularLocation>
        <location evidence="1">Membrane</location>
        <topology evidence="1">Multi-pass membrane protein</topology>
    </subcellularLocation>
</comment>
<dbReference type="InterPro" id="IPR036721">
    <property type="entry name" value="RCK_C_sf"/>
</dbReference>
<dbReference type="InterPro" id="IPR001807">
    <property type="entry name" value="ClC"/>
</dbReference>
<dbReference type="Pfam" id="PF00654">
    <property type="entry name" value="Voltage_CLC"/>
    <property type="match status" value="1"/>
</dbReference>
<evidence type="ECO:0000256" key="6">
    <source>
        <dbReference type="ARBA" id="ARBA00023136"/>
    </source>
</evidence>
<keyword evidence="3 10" id="KW-0812">Transmembrane</keyword>
<dbReference type="PATRIC" id="fig|29343.3.peg.1972"/>
<keyword evidence="8" id="KW-0868">Chloride</keyword>
<evidence type="ECO:0000256" key="7">
    <source>
        <dbReference type="ARBA" id="ARBA00023173"/>
    </source>
</evidence>
<protein>
    <submittedName>
        <fullName evidence="12">Chloride channel protein</fullName>
    </submittedName>
</protein>
<feature type="transmembrane region" description="Helical" evidence="10">
    <location>
        <begin position="269"/>
        <end position="290"/>
    </location>
</feature>